<dbReference type="PANTHER" id="PTHR23020:SF41">
    <property type="entry name" value="AMINOGLYCOSIDE PHOSPHOTRANSFERASE DOMAIN-CONTAINING PROTEIN"/>
    <property type="match status" value="1"/>
</dbReference>
<evidence type="ECO:0000313" key="2">
    <source>
        <dbReference type="Proteomes" id="UP000298663"/>
    </source>
</evidence>
<evidence type="ECO:0000313" key="1">
    <source>
        <dbReference type="EMBL" id="TKR67185.1"/>
    </source>
</evidence>
<dbReference type="InterPro" id="IPR052961">
    <property type="entry name" value="Oxido-Kinase-like_Enzymes"/>
</dbReference>
<proteinExistence type="predicted"/>
<accession>A0A4V5ZZE6</accession>
<dbReference type="InterPro" id="IPR012877">
    <property type="entry name" value="Dhs-27"/>
</dbReference>
<reference evidence="1 2" key="2">
    <citation type="journal article" date="2019" name="G3 (Bethesda)">
        <title>Hybrid Assembly of the Genome of the Entomopathogenic Nematode Steinernema carpocapsae Identifies the X-Chromosome.</title>
        <authorList>
            <person name="Serra L."/>
            <person name="Macchietto M."/>
            <person name="Macias-Munoz A."/>
            <person name="McGill C.J."/>
            <person name="Rodriguez I.M."/>
            <person name="Rodriguez B."/>
            <person name="Murad R."/>
            <person name="Mortazavi A."/>
        </authorList>
    </citation>
    <scope>NUCLEOTIDE SEQUENCE [LARGE SCALE GENOMIC DNA]</scope>
    <source>
        <strain evidence="1 2">ALL</strain>
    </source>
</reference>
<sequence length="231" mass="26094">MKVPGAESFADAAKETLKEGDHNPMQESQIAALHNAECDFYLNFAKHVDIPLPKVFEIQKTLVEKNQRGVLLMESLVGKCDQCPLQGDATEEQVYEVAKQIAKYQSYILSLPTDQWLGKHKKDEILKTFTKADFFGPFFQRVKQLKPGEFDHGIEVLSKYSNQFNFAWYTSVGVGQDIGQIDCNALLTFGLRSPDDALSRRFLQPKSALENESRRIAFQQVGGHYRLASDA</sequence>
<comment type="caution">
    <text evidence="1">The sequence shown here is derived from an EMBL/GenBank/DDBJ whole genome shotgun (WGS) entry which is preliminary data.</text>
</comment>
<reference evidence="1 2" key="1">
    <citation type="journal article" date="2015" name="Genome Biol.">
        <title>Comparative genomics of Steinernema reveals deeply conserved gene regulatory networks.</title>
        <authorList>
            <person name="Dillman A.R."/>
            <person name="Macchietto M."/>
            <person name="Porter C.F."/>
            <person name="Rogers A."/>
            <person name="Williams B."/>
            <person name="Antoshechkin I."/>
            <person name="Lee M.M."/>
            <person name="Goodwin Z."/>
            <person name="Lu X."/>
            <person name="Lewis E.E."/>
            <person name="Goodrich-Blair H."/>
            <person name="Stock S.P."/>
            <person name="Adams B.J."/>
            <person name="Sternberg P.W."/>
            <person name="Mortazavi A."/>
        </authorList>
    </citation>
    <scope>NUCLEOTIDE SEQUENCE [LARGE SCALE GENOMIC DNA]</scope>
    <source>
        <strain evidence="1 2">ALL</strain>
    </source>
</reference>
<dbReference type="Pfam" id="PF07914">
    <property type="entry name" value="DUF1679"/>
    <property type="match status" value="1"/>
</dbReference>
<gene>
    <name evidence="1" type="ORF">L596_023373</name>
</gene>
<organism evidence="1 2">
    <name type="scientific">Steinernema carpocapsae</name>
    <name type="common">Entomopathogenic nematode</name>
    <dbReference type="NCBI Taxonomy" id="34508"/>
    <lineage>
        <taxon>Eukaryota</taxon>
        <taxon>Metazoa</taxon>
        <taxon>Ecdysozoa</taxon>
        <taxon>Nematoda</taxon>
        <taxon>Chromadorea</taxon>
        <taxon>Rhabditida</taxon>
        <taxon>Tylenchina</taxon>
        <taxon>Panagrolaimomorpha</taxon>
        <taxon>Strongyloidoidea</taxon>
        <taxon>Steinernematidae</taxon>
        <taxon>Steinernema</taxon>
    </lineage>
</organism>
<keyword evidence="2" id="KW-1185">Reference proteome</keyword>
<dbReference type="EMBL" id="AZBU02000008">
    <property type="protein sequence ID" value="TKR67185.1"/>
    <property type="molecule type" value="Genomic_DNA"/>
</dbReference>
<dbReference type="AlphaFoldDB" id="A0A4V5ZZE6"/>
<protein>
    <submittedName>
        <fullName evidence="1">Uncharacterized protein</fullName>
    </submittedName>
</protein>
<dbReference type="PANTHER" id="PTHR23020">
    <property type="entry name" value="UNCHARACTERIZED NUCLEAR HORMONE RECEPTOR-RELATED"/>
    <property type="match status" value="1"/>
</dbReference>
<name>A0A4V5ZZE6_STECR</name>
<dbReference type="OrthoDB" id="10252235at2759"/>
<dbReference type="Proteomes" id="UP000298663">
    <property type="component" value="Unassembled WGS sequence"/>
</dbReference>